<name>A0A9D1LHE0_9BACT</name>
<reference evidence="1" key="2">
    <citation type="journal article" date="2021" name="PeerJ">
        <title>Extensive microbial diversity within the chicken gut microbiome revealed by metagenomics and culture.</title>
        <authorList>
            <person name="Gilroy R."/>
            <person name="Ravi A."/>
            <person name="Getino M."/>
            <person name="Pursley I."/>
            <person name="Horton D.L."/>
            <person name="Alikhan N.F."/>
            <person name="Baker D."/>
            <person name="Gharbi K."/>
            <person name="Hall N."/>
            <person name="Watson M."/>
            <person name="Adriaenssens E.M."/>
            <person name="Foster-Nyarko E."/>
            <person name="Jarju S."/>
            <person name="Secka A."/>
            <person name="Antonio M."/>
            <person name="Oren A."/>
            <person name="Chaudhuri R.R."/>
            <person name="La Ragione R."/>
            <person name="Hildebrand F."/>
            <person name="Pallen M.J."/>
        </authorList>
    </citation>
    <scope>NUCLEOTIDE SEQUENCE</scope>
    <source>
        <strain evidence="1">17073</strain>
    </source>
</reference>
<gene>
    <name evidence="1" type="ORF">IAD18_04095</name>
</gene>
<reference evidence="1" key="1">
    <citation type="submission" date="2020-10" db="EMBL/GenBank/DDBJ databases">
        <authorList>
            <person name="Gilroy R."/>
        </authorList>
    </citation>
    <scope>NUCLEOTIDE SEQUENCE</scope>
    <source>
        <strain evidence="1">17073</strain>
    </source>
</reference>
<dbReference type="EMBL" id="DVMS01000119">
    <property type="protein sequence ID" value="HIU38831.1"/>
    <property type="molecule type" value="Genomic_DNA"/>
</dbReference>
<proteinExistence type="predicted"/>
<evidence type="ECO:0000313" key="2">
    <source>
        <dbReference type="Proteomes" id="UP000824076"/>
    </source>
</evidence>
<dbReference type="AlphaFoldDB" id="A0A9D1LHE0"/>
<protein>
    <submittedName>
        <fullName evidence="1">Uncharacterized protein</fullName>
    </submittedName>
</protein>
<dbReference type="Proteomes" id="UP000824076">
    <property type="component" value="Unassembled WGS sequence"/>
</dbReference>
<sequence>MKKTISALLILIGFLSIKAGMPGQYSGIAEKLELNPNGTFSYRSIMLGELSGKWDSLSEKDILFHTDQPATPITFEWDTLHTSDSMTALEIFVESLEPKIKEEWWWYMPIINGIDFDPIHFNGKTLWSEVPIDSLSFAVRVEWLLSTQFMSLTVPELITPPVKNIPIGTVGRLTIRIGHEQFAMHFFKNCHATYDSSENRLPQIVFKTKFDSIVKRATKLYK</sequence>
<evidence type="ECO:0000313" key="1">
    <source>
        <dbReference type="EMBL" id="HIU38831.1"/>
    </source>
</evidence>
<comment type="caution">
    <text evidence="1">The sequence shown here is derived from an EMBL/GenBank/DDBJ whole genome shotgun (WGS) entry which is preliminary data.</text>
</comment>
<organism evidence="1 2">
    <name type="scientific">Candidatus Limisoma intestinavium</name>
    <dbReference type="NCBI Taxonomy" id="2840856"/>
    <lineage>
        <taxon>Bacteria</taxon>
        <taxon>Pseudomonadati</taxon>
        <taxon>Bacteroidota</taxon>
        <taxon>Bacteroidia</taxon>
        <taxon>Bacteroidales</taxon>
        <taxon>Candidatus Limisoma</taxon>
    </lineage>
</organism>
<accession>A0A9D1LHE0</accession>